<protein>
    <recommendedName>
        <fullName evidence="5">Lipopolysaccharide biosynthesis protein</fullName>
    </recommendedName>
</protein>
<evidence type="ECO:0000313" key="3">
    <source>
        <dbReference type="EMBL" id="MBT0992901.1"/>
    </source>
</evidence>
<dbReference type="PANTHER" id="PTHR32309">
    <property type="entry name" value="TYROSINE-PROTEIN KINASE"/>
    <property type="match status" value="1"/>
</dbReference>
<sequence>MSTEETPGVDVREYGRVVLRRWRVVLACTLLGGLGAAAYLYVTPVESTATSVVNLTLITSDPYDTSRSAAGLVDMQTEAQTAQSTSVAILAAGRLGDGTTPEALRRSVTVTAIDSTTIMRVAATDISPQRARARADAVAESFLAYRAQQAGDRIDTVVRQGEARLASLRDDLAEANATLQDADPASNEASQAETDRQLITLQINAVLTRTSTFESIDTNGGTILTSAESNRVVTAPDRTRILAMGVLAGLGLGLVGAFVRDASDRRVRVGSDLARLGAGPVIGRVHLKGTSQPAVAATVREHILGHHAVTDGTGVVAVVPCGATSSPWELVGELARSFADAGIRVRVVGAGPQAGPQLARALHLEDVTEEPAEGRRSPTQPLVSLWSAGGDGWLGHVRADADAHRSTDLVLLVGTTTVSEADVMSLSRISDALVLVAADHGTRRATIASVLEAASLGGRPVIGSVVVPSRRTPAHAVHEVDERGHPVADEHTAEILPEDTAVPAAGQQEPAADADADAEAMTDAERPVAPGASAGSSLDDAATDQEPTGEGAAPDDERTQVSTPS</sequence>
<feature type="region of interest" description="Disordered" evidence="1">
    <location>
        <begin position="505"/>
        <end position="565"/>
    </location>
</feature>
<evidence type="ECO:0000256" key="2">
    <source>
        <dbReference type="SAM" id="Phobius"/>
    </source>
</evidence>
<proteinExistence type="predicted"/>
<evidence type="ECO:0008006" key="5">
    <source>
        <dbReference type="Google" id="ProtNLM"/>
    </source>
</evidence>
<gene>
    <name evidence="3" type="ORF">KIN34_01165</name>
</gene>
<reference evidence="3 4" key="1">
    <citation type="submission" date="2021-05" db="EMBL/GenBank/DDBJ databases">
        <title>Description of Cellulomonas sp. DKR-3 sp. nov.</title>
        <authorList>
            <person name="Dahal R.H."/>
            <person name="Chaudhary D.K."/>
        </authorList>
    </citation>
    <scope>NUCLEOTIDE SEQUENCE [LARGE SCALE GENOMIC DNA]</scope>
    <source>
        <strain evidence="3 4">DKR-3</strain>
    </source>
</reference>
<keyword evidence="4" id="KW-1185">Reference proteome</keyword>
<organism evidence="3 4">
    <name type="scientific">Cellulomonas fulva</name>
    <dbReference type="NCBI Taxonomy" id="2835530"/>
    <lineage>
        <taxon>Bacteria</taxon>
        <taxon>Bacillati</taxon>
        <taxon>Actinomycetota</taxon>
        <taxon>Actinomycetes</taxon>
        <taxon>Micrococcales</taxon>
        <taxon>Cellulomonadaceae</taxon>
        <taxon>Cellulomonas</taxon>
    </lineage>
</organism>
<dbReference type="InterPro" id="IPR050445">
    <property type="entry name" value="Bact_polysacc_biosynth/exp"/>
</dbReference>
<keyword evidence="2" id="KW-1133">Transmembrane helix</keyword>
<evidence type="ECO:0000313" key="4">
    <source>
        <dbReference type="Proteomes" id="UP000722125"/>
    </source>
</evidence>
<keyword evidence="2" id="KW-0812">Transmembrane</keyword>
<feature type="compositionally biased region" description="Acidic residues" evidence="1">
    <location>
        <begin position="512"/>
        <end position="522"/>
    </location>
</feature>
<name>A0ABS5TUX2_9CELL</name>
<keyword evidence="2" id="KW-0472">Membrane</keyword>
<dbReference type="Proteomes" id="UP000722125">
    <property type="component" value="Unassembled WGS sequence"/>
</dbReference>
<accession>A0ABS5TUX2</accession>
<dbReference type="PANTHER" id="PTHR32309:SF31">
    <property type="entry name" value="CAPSULAR EXOPOLYSACCHARIDE FAMILY"/>
    <property type="match status" value="1"/>
</dbReference>
<comment type="caution">
    <text evidence="3">The sequence shown here is derived from an EMBL/GenBank/DDBJ whole genome shotgun (WGS) entry which is preliminary data.</text>
</comment>
<feature type="compositionally biased region" description="Low complexity" evidence="1">
    <location>
        <begin position="529"/>
        <end position="540"/>
    </location>
</feature>
<dbReference type="EMBL" id="JAHBOH010000001">
    <property type="protein sequence ID" value="MBT0992901.1"/>
    <property type="molecule type" value="Genomic_DNA"/>
</dbReference>
<evidence type="ECO:0000256" key="1">
    <source>
        <dbReference type="SAM" id="MobiDB-lite"/>
    </source>
</evidence>
<feature type="transmembrane region" description="Helical" evidence="2">
    <location>
        <begin position="22"/>
        <end position="42"/>
    </location>
</feature>
<dbReference type="RefSeq" id="WP_214345893.1">
    <property type="nucleotide sequence ID" value="NZ_JAHBOH010000001.1"/>
</dbReference>